<keyword evidence="2" id="KW-1185">Reference proteome</keyword>
<evidence type="ECO:0000313" key="2">
    <source>
        <dbReference type="Proteomes" id="UP000076858"/>
    </source>
</evidence>
<reference evidence="1 2" key="1">
    <citation type="submission" date="2016-03" db="EMBL/GenBank/DDBJ databases">
        <title>EvidentialGene: Evidence-directed Construction of Genes on Genomes.</title>
        <authorList>
            <person name="Gilbert D.G."/>
            <person name="Choi J.-H."/>
            <person name="Mockaitis K."/>
            <person name="Colbourne J."/>
            <person name="Pfrender M."/>
        </authorList>
    </citation>
    <scope>NUCLEOTIDE SEQUENCE [LARGE SCALE GENOMIC DNA]</scope>
    <source>
        <strain evidence="1 2">Xinb3</strain>
        <tissue evidence="1">Complete organism</tissue>
    </source>
</reference>
<accession>A0A162PXW4</accession>
<name>A0A162PXW4_9CRUS</name>
<dbReference type="EMBL" id="LRGB01000402">
    <property type="protein sequence ID" value="KZS19242.1"/>
    <property type="molecule type" value="Genomic_DNA"/>
</dbReference>
<evidence type="ECO:0000313" key="1">
    <source>
        <dbReference type="EMBL" id="KZS19242.1"/>
    </source>
</evidence>
<protein>
    <submittedName>
        <fullName evidence="1">Uncharacterized protein</fullName>
    </submittedName>
</protein>
<proteinExistence type="predicted"/>
<organism evidence="1 2">
    <name type="scientific">Daphnia magna</name>
    <dbReference type="NCBI Taxonomy" id="35525"/>
    <lineage>
        <taxon>Eukaryota</taxon>
        <taxon>Metazoa</taxon>
        <taxon>Ecdysozoa</taxon>
        <taxon>Arthropoda</taxon>
        <taxon>Crustacea</taxon>
        <taxon>Branchiopoda</taxon>
        <taxon>Diplostraca</taxon>
        <taxon>Cladocera</taxon>
        <taxon>Anomopoda</taxon>
        <taxon>Daphniidae</taxon>
        <taxon>Daphnia</taxon>
    </lineage>
</organism>
<sequence>MGQNRDHRYYKCLYHNLIWPPLAWITASQRDLKVKIYFENFHLKFLTKPFANFAIEYCLRCYTFYVVWCQDDPKLARWD</sequence>
<dbReference type="Proteomes" id="UP000076858">
    <property type="component" value="Unassembled WGS sequence"/>
</dbReference>
<comment type="caution">
    <text evidence="1">The sequence shown here is derived from an EMBL/GenBank/DDBJ whole genome shotgun (WGS) entry which is preliminary data.</text>
</comment>
<dbReference type="AlphaFoldDB" id="A0A162PXW4"/>
<gene>
    <name evidence="1" type="ORF">APZ42_014402</name>
</gene>